<feature type="repeat" description="ANK" evidence="2">
    <location>
        <begin position="267"/>
        <end position="300"/>
    </location>
</feature>
<feature type="chain" id="PRO_5047518437" description="Ankyrin repeat domain-containing protein" evidence="3">
    <location>
        <begin position="22"/>
        <end position="499"/>
    </location>
</feature>
<dbReference type="PANTHER" id="PTHR24161:SF85">
    <property type="entry name" value="PALMITOYLTRANSFERASE HIP14"/>
    <property type="match status" value="1"/>
</dbReference>
<feature type="repeat" description="ANK" evidence="2">
    <location>
        <begin position="301"/>
        <end position="333"/>
    </location>
</feature>
<evidence type="ECO:0000256" key="1">
    <source>
        <dbReference type="ARBA" id="ARBA00022737"/>
    </source>
</evidence>
<keyword evidence="1" id="KW-0677">Repeat</keyword>
<dbReference type="Proteomes" id="UP000624701">
    <property type="component" value="Unassembled WGS sequence"/>
</dbReference>
<feature type="repeat" description="ANK" evidence="2">
    <location>
        <begin position="440"/>
        <end position="473"/>
    </location>
</feature>
<dbReference type="SUPFAM" id="SSF48403">
    <property type="entry name" value="Ankyrin repeat"/>
    <property type="match status" value="2"/>
</dbReference>
<dbReference type="RefSeq" id="WP_188374111.1">
    <property type="nucleotide sequence ID" value="NZ_BMDQ01000001.1"/>
</dbReference>
<evidence type="ECO:0000256" key="2">
    <source>
        <dbReference type="PROSITE-ProRule" id="PRU00023"/>
    </source>
</evidence>
<feature type="repeat" description="ANK" evidence="2">
    <location>
        <begin position="126"/>
        <end position="160"/>
    </location>
</feature>
<dbReference type="InterPro" id="IPR036770">
    <property type="entry name" value="Ankyrin_rpt-contain_sf"/>
</dbReference>
<evidence type="ECO:0008006" key="6">
    <source>
        <dbReference type="Google" id="ProtNLM"/>
    </source>
</evidence>
<organism evidence="4 5">
    <name type="scientific">Winogradskyella haliclonae</name>
    <dbReference type="NCBI Taxonomy" id="2048558"/>
    <lineage>
        <taxon>Bacteria</taxon>
        <taxon>Pseudomonadati</taxon>
        <taxon>Bacteroidota</taxon>
        <taxon>Flavobacteriia</taxon>
        <taxon>Flavobacteriales</taxon>
        <taxon>Flavobacteriaceae</taxon>
        <taxon>Winogradskyella</taxon>
    </lineage>
</organism>
<dbReference type="InterPro" id="IPR002110">
    <property type="entry name" value="Ankyrin_rpt"/>
</dbReference>
<dbReference type="EMBL" id="BMDQ01000001">
    <property type="protein sequence ID" value="GGI57237.1"/>
    <property type="molecule type" value="Genomic_DNA"/>
</dbReference>
<keyword evidence="3" id="KW-0732">Signal</keyword>
<gene>
    <name evidence="4" type="ORF">GCM10011444_15460</name>
</gene>
<dbReference type="Pfam" id="PF13637">
    <property type="entry name" value="Ank_4"/>
    <property type="match status" value="1"/>
</dbReference>
<name>A0ABQ2C0B9_9FLAO</name>
<feature type="repeat" description="ANK" evidence="2">
    <location>
        <begin position="93"/>
        <end position="125"/>
    </location>
</feature>
<dbReference type="SMART" id="SM00248">
    <property type="entry name" value="ANK"/>
    <property type="match status" value="11"/>
</dbReference>
<comment type="caution">
    <text evidence="4">The sequence shown here is derived from an EMBL/GenBank/DDBJ whole genome shotgun (WGS) entry which is preliminary data.</text>
</comment>
<evidence type="ECO:0000256" key="3">
    <source>
        <dbReference type="SAM" id="SignalP"/>
    </source>
</evidence>
<evidence type="ECO:0000313" key="5">
    <source>
        <dbReference type="Proteomes" id="UP000624701"/>
    </source>
</evidence>
<protein>
    <recommendedName>
        <fullName evidence="6">Ankyrin repeat domain-containing protein</fullName>
    </recommendedName>
</protein>
<feature type="signal peptide" evidence="3">
    <location>
        <begin position="1"/>
        <end position="21"/>
    </location>
</feature>
<proteinExistence type="predicted"/>
<dbReference type="PROSITE" id="PS50297">
    <property type="entry name" value="ANK_REP_REGION"/>
    <property type="match status" value="5"/>
</dbReference>
<reference evidence="5" key="1">
    <citation type="journal article" date="2019" name="Int. J. Syst. Evol. Microbiol.">
        <title>The Global Catalogue of Microorganisms (GCM) 10K type strain sequencing project: providing services to taxonomists for standard genome sequencing and annotation.</title>
        <authorList>
            <consortium name="The Broad Institute Genomics Platform"/>
            <consortium name="The Broad Institute Genome Sequencing Center for Infectious Disease"/>
            <person name="Wu L."/>
            <person name="Ma J."/>
        </authorList>
    </citation>
    <scope>NUCLEOTIDE SEQUENCE [LARGE SCALE GENOMIC DNA]</scope>
    <source>
        <strain evidence="5">CCM 8681</strain>
    </source>
</reference>
<dbReference type="Gene3D" id="1.25.40.20">
    <property type="entry name" value="Ankyrin repeat-containing domain"/>
    <property type="match status" value="2"/>
</dbReference>
<feature type="repeat" description="ANK" evidence="2">
    <location>
        <begin position="334"/>
        <end position="366"/>
    </location>
</feature>
<evidence type="ECO:0000313" key="4">
    <source>
        <dbReference type="EMBL" id="GGI57237.1"/>
    </source>
</evidence>
<dbReference type="PANTHER" id="PTHR24161">
    <property type="entry name" value="ANK_REP_REGION DOMAIN-CONTAINING PROTEIN-RELATED"/>
    <property type="match status" value="1"/>
</dbReference>
<keyword evidence="2" id="KW-0040">ANK repeat</keyword>
<accession>A0ABQ2C0B9</accession>
<keyword evidence="5" id="KW-1185">Reference proteome</keyword>
<sequence>MKNLVFITLLLIVSVSTSLFAQKSNIFHDRDFWKSNPSISDIDSKINQGHDVAELNRSAFDAVSYALIEKVDNKTIKYLLSKKGNGVNKLTHDGRTYIFWAAYKDNLELMKYLVENGAKTDLIDSHGYSVLNFAAVTGQTNTKLYDFLLEHGANPIKEKNHDGANALLLVAPFLKNGDLVTYFLSHKVDLTSTDNNGNGIFNYAAKGGDIKMLDWLIQQDLPYKKANIKGGNAMIMASQGTRGKKNTLELYKYLESLGVSANVVGNRGRNPLHAIAYNSDDLRTYKYFISKGVDINLQDEGGDSPFMNAANSNSLEVVKFLSAYVNDINAKDKNGRSALAMAIDRNKVEVAKFLIENKADINTIDADGNTLMYYLLNTYRSDKPETFNAKLALLIEAGLDVKKLQGKGKSLYHLAIEKNNIALLKEIESFKIDVNAKNDDGLTPLHLAAMKAKNQDILKYLISIGADKTIKTDFDETVYDLAKENELLKKNAIKINFLK</sequence>
<dbReference type="Pfam" id="PF12796">
    <property type="entry name" value="Ank_2"/>
    <property type="match status" value="3"/>
</dbReference>
<dbReference type="PROSITE" id="PS50088">
    <property type="entry name" value="ANK_REPEAT"/>
    <property type="match status" value="6"/>
</dbReference>